<reference evidence="1" key="1">
    <citation type="submission" date="2020-02" db="EMBL/GenBank/DDBJ databases">
        <authorList>
            <person name="Meier V. D."/>
        </authorList>
    </citation>
    <scope>NUCLEOTIDE SEQUENCE</scope>
    <source>
        <strain evidence="1">AVDCRST_MAG25</strain>
    </source>
</reference>
<organism evidence="1">
    <name type="scientific">uncultured Rubrobacteraceae bacterium</name>
    <dbReference type="NCBI Taxonomy" id="349277"/>
    <lineage>
        <taxon>Bacteria</taxon>
        <taxon>Bacillati</taxon>
        <taxon>Actinomycetota</taxon>
        <taxon>Rubrobacteria</taxon>
        <taxon>Rubrobacterales</taxon>
        <taxon>Rubrobacteraceae</taxon>
        <taxon>environmental samples</taxon>
    </lineage>
</organism>
<gene>
    <name evidence="1" type="ORF">AVDCRST_MAG25-1835</name>
</gene>
<protein>
    <submittedName>
        <fullName evidence="1">Uncharacterized protein</fullName>
    </submittedName>
</protein>
<evidence type="ECO:0000313" key="1">
    <source>
        <dbReference type="EMBL" id="CAA9468750.1"/>
    </source>
</evidence>
<dbReference type="Gene3D" id="1.10.10.10">
    <property type="entry name" value="Winged helix-like DNA-binding domain superfamily/Winged helix DNA-binding domain"/>
    <property type="match status" value="1"/>
</dbReference>
<dbReference type="AlphaFoldDB" id="A0A6J4RFW7"/>
<dbReference type="InterPro" id="IPR036388">
    <property type="entry name" value="WH-like_DNA-bd_sf"/>
</dbReference>
<proteinExistence type="predicted"/>
<dbReference type="EMBL" id="CADCVI010000110">
    <property type="protein sequence ID" value="CAA9468750.1"/>
    <property type="molecule type" value="Genomic_DNA"/>
</dbReference>
<sequence length="247" mass="28942">MPFRITKEMRMMREAELGFSPEVKIAQFREHFERERWRRLQQVLGMRRALRTRTSRAPEIESGGTFRPSSPNYLYLLARETKDGDYQSYKRFVNYFGLEATGDTIVAAAEQLRVTFEPRGNNRRAWWREPSADAWEWLRRKIAQQPYERGFIQLNPALVEPKNQHTDKRKVLDADLREFELREAVYAALPEKQAEVVWLYLMFHDDARPRETTGLIAEALGISPATVRGHKAEAAKNAQFRRALGGW</sequence>
<accession>A0A6J4RFW7</accession>
<name>A0A6J4RFW7_9ACTN</name>